<evidence type="ECO:0000313" key="7">
    <source>
        <dbReference type="EMBL" id="AOR80333.1"/>
    </source>
</evidence>
<dbReference type="PROSITE" id="PS51123">
    <property type="entry name" value="OMPA_2"/>
    <property type="match status" value="1"/>
</dbReference>
<evidence type="ECO:0000256" key="1">
    <source>
        <dbReference type="ARBA" id="ARBA00004442"/>
    </source>
</evidence>
<dbReference type="InterPro" id="IPR036737">
    <property type="entry name" value="OmpA-like_sf"/>
</dbReference>
<dbReference type="InterPro" id="IPR050330">
    <property type="entry name" value="Bact_OuterMem_StrucFunc"/>
</dbReference>
<dbReference type="PRINTS" id="PR01021">
    <property type="entry name" value="OMPADOMAIN"/>
</dbReference>
<dbReference type="EMBL" id="CP017077">
    <property type="protein sequence ID" value="AOR80333.1"/>
    <property type="molecule type" value="Genomic_DNA"/>
</dbReference>
<keyword evidence="2 4" id="KW-0472">Membrane</keyword>
<feature type="domain" description="OmpA-like" evidence="6">
    <location>
        <begin position="74"/>
        <end position="192"/>
    </location>
</feature>
<dbReference type="PANTHER" id="PTHR30329:SF21">
    <property type="entry name" value="LIPOPROTEIN YIAD-RELATED"/>
    <property type="match status" value="1"/>
</dbReference>
<sequence>MRLIGPMPQDCRSLLPQGARGTFQDWRVFVELEHCDRIKRLRRIAEILPPDEQPMFYETRLPAWRLPSNIATDVPVLRVVFPERTFFDTDSSRLRPEAIEIAALIAENLRKEPPDVALFVAGHADARGAREYNEALSVDRSNAIAEQIFQFGVSLTSIWRIGFGEDMPLVAGNDEGAFARNRRIEFLFAAKPEAMATWLADNQLDNLCQARNRSDAERCKASLSLKADYTVREVVQAPARANLAVKRSPAARIAPGSNPLGSVAPSSPTTIGVKPKPARTISINPQRRSAGNIQLNL</sequence>
<dbReference type="InterPro" id="IPR006664">
    <property type="entry name" value="OMP_bac"/>
</dbReference>
<organism evidence="7 8">
    <name type="scientific">Novosphingobium resinovorum</name>
    <dbReference type="NCBI Taxonomy" id="158500"/>
    <lineage>
        <taxon>Bacteria</taxon>
        <taxon>Pseudomonadati</taxon>
        <taxon>Pseudomonadota</taxon>
        <taxon>Alphaproteobacteria</taxon>
        <taxon>Sphingomonadales</taxon>
        <taxon>Sphingomonadaceae</taxon>
        <taxon>Novosphingobium</taxon>
    </lineage>
</organism>
<keyword evidence="7" id="KW-0614">Plasmid</keyword>
<feature type="region of interest" description="Disordered" evidence="5">
    <location>
        <begin position="254"/>
        <end position="277"/>
    </location>
</feature>
<dbReference type="OrthoDB" id="9814546at2"/>
<comment type="subcellular location">
    <subcellularLocation>
        <location evidence="1">Cell outer membrane</location>
    </subcellularLocation>
</comment>
<dbReference type="Gene3D" id="3.30.1330.60">
    <property type="entry name" value="OmpA-like domain"/>
    <property type="match status" value="1"/>
</dbReference>
<proteinExistence type="predicted"/>
<dbReference type="RefSeq" id="WP_069709736.1">
    <property type="nucleotide sequence ID" value="NZ_CP017077.1"/>
</dbReference>
<dbReference type="GO" id="GO:0009279">
    <property type="term" value="C:cell outer membrane"/>
    <property type="evidence" value="ECO:0007669"/>
    <property type="project" value="UniProtKB-SubCell"/>
</dbReference>
<dbReference type="Proteomes" id="UP000094626">
    <property type="component" value="Plasmid pSA2"/>
</dbReference>
<dbReference type="AlphaFoldDB" id="A0A1D8ADY0"/>
<accession>A0A1D8ADY0</accession>
<reference evidence="8" key="1">
    <citation type="journal article" date="2017" name="J. Biotechnol.">
        <title>Complete genome sequence of Novosphingobium resinovorum SA1, a versatile xenobiotic-degrading bacterium capable of utilizing sulfanilic acid.</title>
        <authorList>
            <person name="Hegedus B."/>
            <person name="Kos P.B."/>
            <person name="Balint B."/>
            <person name="Maroti G."/>
            <person name="Gan H.M."/>
            <person name="Perei K."/>
            <person name="Rakhely G."/>
        </authorList>
    </citation>
    <scope>NUCLEOTIDE SEQUENCE [LARGE SCALE GENOMIC DNA]</scope>
    <source>
        <strain evidence="8">SA1</strain>
    </source>
</reference>
<evidence type="ECO:0000256" key="3">
    <source>
        <dbReference type="ARBA" id="ARBA00023237"/>
    </source>
</evidence>
<dbReference type="InterPro" id="IPR006665">
    <property type="entry name" value="OmpA-like"/>
</dbReference>
<protein>
    <recommendedName>
        <fullName evidence="6">OmpA-like domain-containing protein</fullName>
    </recommendedName>
</protein>
<dbReference type="SUPFAM" id="SSF103088">
    <property type="entry name" value="OmpA-like"/>
    <property type="match status" value="1"/>
</dbReference>
<evidence type="ECO:0000256" key="4">
    <source>
        <dbReference type="PROSITE-ProRule" id="PRU00473"/>
    </source>
</evidence>
<gene>
    <name evidence="7" type="ORF">BES08_25930</name>
</gene>
<dbReference type="PANTHER" id="PTHR30329">
    <property type="entry name" value="STATOR ELEMENT OF FLAGELLAR MOTOR COMPLEX"/>
    <property type="match status" value="1"/>
</dbReference>
<evidence type="ECO:0000313" key="8">
    <source>
        <dbReference type="Proteomes" id="UP000094626"/>
    </source>
</evidence>
<evidence type="ECO:0000259" key="6">
    <source>
        <dbReference type="PROSITE" id="PS51123"/>
    </source>
</evidence>
<geneLocation type="plasmid" evidence="7 8">
    <name>pSA2</name>
</geneLocation>
<evidence type="ECO:0000256" key="5">
    <source>
        <dbReference type="SAM" id="MobiDB-lite"/>
    </source>
</evidence>
<dbReference type="CDD" id="cd07185">
    <property type="entry name" value="OmpA_C-like"/>
    <property type="match status" value="1"/>
</dbReference>
<name>A0A1D8ADY0_9SPHN</name>
<dbReference type="KEGG" id="nre:BES08_25930"/>
<evidence type="ECO:0000256" key="2">
    <source>
        <dbReference type="ARBA" id="ARBA00023136"/>
    </source>
</evidence>
<keyword evidence="3" id="KW-0998">Cell outer membrane</keyword>
<keyword evidence="8" id="KW-1185">Reference proteome</keyword>
<dbReference type="Pfam" id="PF00691">
    <property type="entry name" value="OmpA"/>
    <property type="match status" value="1"/>
</dbReference>